<feature type="transmembrane region" description="Helical" evidence="1">
    <location>
        <begin position="166"/>
        <end position="190"/>
    </location>
</feature>
<dbReference type="InterPro" id="IPR005325">
    <property type="entry name" value="DUF308_memb"/>
</dbReference>
<feature type="transmembrane region" description="Helical" evidence="1">
    <location>
        <begin position="107"/>
        <end position="127"/>
    </location>
</feature>
<name>A0A8D5JE03_9BACT</name>
<evidence type="ECO:0000256" key="1">
    <source>
        <dbReference type="SAM" id="Phobius"/>
    </source>
</evidence>
<keyword evidence="3" id="KW-1185">Reference proteome</keyword>
<keyword evidence="1" id="KW-1133">Transmembrane helix</keyword>
<dbReference type="InterPro" id="IPR052712">
    <property type="entry name" value="Acid_resist_chaperone_HdeD"/>
</dbReference>
<dbReference type="AlphaFoldDB" id="A0A8D5JE03"/>
<sequence>MAEKLMKNPFQLVIVDLDELPKKWGWLLALGIMMLVAGSLGLVMVVAVTLATVLLYGGLLLVGGVLALVHAVKVKEDMWHGKLGHILIALLYILAGILVLMNPVAASAVFTLLLGGFMLFIGALRIAHGIRCRKNGWKWLLPTLMGLVNIIFAVIIASSWPVSGLWVIGLFVSVEMVMNGWLMVLTALAVRKLAGNV</sequence>
<feature type="transmembrane region" description="Helical" evidence="1">
    <location>
        <begin position="53"/>
        <end position="71"/>
    </location>
</feature>
<keyword evidence="1" id="KW-0812">Transmembrane</keyword>
<feature type="transmembrane region" description="Helical" evidence="1">
    <location>
        <begin position="26"/>
        <end position="47"/>
    </location>
</feature>
<accession>A0A8D5JE03</accession>
<dbReference type="GO" id="GO:0005886">
    <property type="term" value="C:plasma membrane"/>
    <property type="evidence" value="ECO:0007669"/>
    <property type="project" value="TreeGrafter"/>
</dbReference>
<dbReference type="RefSeq" id="WP_228854264.1">
    <property type="nucleotide sequence ID" value="NZ_AP024086.1"/>
</dbReference>
<dbReference type="KEGG" id="dbk:DGMP_25410"/>
<dbReference type="Pfam" id="PF03729">
    <property type="entry name" value="DUF308"/>
    <property type="match status" value="1"/>
</dbReference>
<feature type="transmembrane region" description="Helical" evidence="1">
    <location>
        <begin position="139"/>
        <end position="160"/>
    </location>
</feature>
<dbReference type="PANTHER" id="PTHR34989:SF1">
    <property type="entry name" value="PROTEIN HDED"/>
    <property type="match status" value="1"/>
</dbReference>
<protein>
    <submittedName>
        <fullName evidence="2">Membrane protein</fullName>
    </submittedName>
</protein>
<dbReference type="Proteomes" id="UP000826725">
    <property type="component" value="Chromosome"/>
</dbReference>
<dbReference type="PANTHER" id="PTHR34989">
    <property type="entry name" value="PROTEIN HDED"/>
    <property type="match status" value="1"/>
</dbReference>
<organism evidence="2 3">
    <name type="scientific">Desulfomarina profundi</name>
    <dbReference type="NCBI Taxonomy" id="2772557"/>
    <lineage>
        <taxon>Bacteria</taxon>
        <taxon>Pseudomonadati</taxon>
        <taxon>Thermodesulfobacteriota</taxon>
        <taxon>Desulfobulbia</taxon>
        <taxon>Desulfobulbales</taxon>
        <taxon>Desulfobulbaceae</taxon>
        <taxon>Desulfomarina</taxon>
    </lineage>
</organism>
<feature type="transmembrane region" description="Helical" evidence="1">
    <location>
        <begin position="83"/>
        <end position="101"/>
    </location>
</feature>
<proteinExistence type="predicted"/>
<evidence type="ECO:0000313" key="2">
    <source>
        <dbReference type="EMBL" id="BCL61848.1"/>
    </source>
</evidence>
<reference evidence="2" key="1">
    <citation type="submission" date="2020-09" db="EMBL/GenBank/DDBJ databases">
        <title>Desulfogranum mesoprofundum gen. nov., sp. nov., a novel mesophilic, sulfate-reducing chemolithoautotroph isolated from a deep-sea hydrothermal vent chimney in the Suiyo Seamount.</title>
        <authorList>
            <person name="Hashimoto Y."/>
            <person name="Nakagawa S."/>
        </authorList>
    </citation>
    <scope>NUCLEOTIDE SEQUENCE</scope>
    <source>
        <strain evidence="2">KT2</strain>
    </source>
</reference>
<evidence type="ECO:0000313" key="3">
    <source>
        <dbReference type="Proteomes" id="UP000826725"/>
    </source>
</evidence>
<dbReference type="EMBL" id="AP024086">
    <property type="protein sequence ID" value="BCL61848.1"/>
    <property type="molecule type" value="Genomic_DNA"/>
</dbReference>
<keyword evidence="1" id="KW-0472">Membrane</keyword>
<gene>
    <name evidence="2" type="ORF">DGMP_25410</name>
</gene>